<dbReference type="EMBL" id="JAACJP010000018">
    <property type="protein sequence ID" value="KAF5378817.1"/>
    <property type="molecule type" value="Genomic_DNA"/>
</dbReference>
<sequence>MALAKDRVVDVLKFKIEEDGSFKRPETVFRSSIEKGGKFEPEADRYHLYVSLACPWASRALISRKLKGLENLISVTVVSPRMGTLGWPFANVDNFAGADIDTLYSSEHVKDLYFKVDPDYQGRFSVPILWDKKAHTIVNNESSEIIRILNTAFNDLIPADKAALNFYPENLRTEIDEVNGWIYENINNGVYRAGVATTQTAYEKAVADVFEALDKVEKLLDGKDYLVGNQLTEADIRLFVTIIRFDVVYVGHFKCNLRTIRDGYPAIHRWMRQLYWNNDAFKSTTDFDHIKTHYYWSHPFLNPHRIVPVGPLPHIMPL</sequence>
<evidence type="ECO:0000313" key="5">
    <source>
        <dbReference type="EMBL" id="KAF5378817.1"/>
    </source>
</evidence>
<dbReference type="InterPro" id="IPR036249">
    <property type="entry name" value="Thioredoxin-like_sf"/>
</dbReference>
<evidence type="ECO:0000256" key="2">
    <source>
        <dbReference type="PIRSR" id="PIRSR015753-2"/>
    </source>
</evidence>
<dbReference type="PANTHER" id="PTHR32419">
    <property type="entry name" value="GLUTATHIONYL-HYDROQUINONE REDUCTASE"/>
    <property type="match status" value="1"/>
</dbReference>
<dbReference type="InterPro" id="IPR047047">
    <property type="entry name" value="GST_Omega-like_C"/>
</dbReference>
<dbReference type="Pfam" id="PF13409">
    <property type="entry name" value="GST_N_2"/>
    <property type="match status" value="1"/>
</dbReference>
<dbReference type="SUPFAM" id="SSF52833">
    <property type="entry name" value="Thioredoxin-like"/>
    <property type="match status" value="1"/>
</dbReference>
<dbReference type="InterPro" id="IPR016639">
    <property type="entry name" value="GST_Omega/GSH"/>
</dbReference>
<dbReference type="AlphaFoldDB" id="A0A8H5M2W9"/>
<feature type="binding site" evidence="2">
    <location>
        <begin position="141"/>
        <end position="142"/>
    </location>
    <ligand>
        <name>glutathione</name>
        <dbReference type="ChEBI" id="CHEBI:57925"/>
    </ligand>
</feature>
<feature type="domain" description="GST C-terminal" evidence="4">
    <location>
        <begin position="168"/>
        <end position="294"/>
    </location>
</feature>
<dbReference type="InterPro" id="IPR036282">
    <property type="entry name" value="Glutathione-S-Trfase_C_sf"/>
</dbReference>
<dbReference type="InterPro" id="IPR010987">
    <property type="entry name" value="Glutathione-S-Trfase_C-like"/>
</dbReference>
<accession>A0A8H5M2W9</accession>
<dbReference type="PANTHER" id="PTHR32419:SF6">
    <property type="entry name" value="GLUTATHIONE S-TRANSFERASE OMEGA-LIKE 1-RELATED"/>
    <property type="match status" value="1"/>
</dbReference>
<dbReference type="Proteomes" id="UP000565441">
    <property type="component" value="Unassembled WGS sequence"/>
</dbReference>
<dbReference type="InterPro" id="IPR040079">
    <property type="entry name" value="Glutathione_S-Trfase"/>
</dbReference>
<dbReference type="CDD" id="cd03190">
    <property type="entry name" value="GST_C_Omega_like"/>
    <property type="match status" value="1"/>
</dbReference>
<dbReference type="SFLD" id="SFLDG01148">
    <property type="entry name" value="Xi_(cytGST)"/>
    <property type="match status" value="1"/>
</dbReference>
<comment type="caution">
    <text evidence="5">The sequence shown here is derived from an EMBL/GenBank/DDBJ whole genome shotgun (WGS) entry which is preliminary data.</text>
</comment>
<keyword evidence="6" id="KW-1185">Reference proteome</keyword>
<dbReference type="PROSITE" id="PS50405">
    <property type="entry name" value="GST_CTER"/>
    <property type="match status" value="1"/>
</dbReference>
<dbReference type="PIRSF" id="PIRSF015753">
    <property type="entry name" value="GST"/>
    <property type="match status" value="1"/>
</dbReference>
<dbReference type="OrthoDB" id="2309723at2759"/>
<organism evidence="5 6">
    <name type="scientific">Tricholomella constricta</name>
    <dbReference type="NCBI Taxonomy" id="117010"/>
    <lineage>
        <taxon>Eukaryota</taxon>
        <taxon>Fungi</taxon>
        <taxon>Dikarya</taxon>
        <taxon>Basidiomycota</taxon>
        <taxon>Agaricomycotina</taxon>
        <taxon>Agaricomycetes</taxon>
        <taxon>Agaricomycetidae</taxon>
        <taxon>Agaricales</taxon>
        <taxon>Tricholomatineae</taxon>
        <taxon>Lyophyllaceae</taxon>
        <taxon>Tricholomella</taxon>
    </lineage>
</organism>
<name>A0A8H5M2W9_9AGAR</name>
<gene>
    <name evidence="5" type="ORF">D9615_007016</name>
</gene>
<protein>
    <recommendedName>
        <fullName evidence="4">GST C-terminal domain-containing protein</fullName>
    </recommendedName>
</protein>
<feature type="binding site" evidence="2">
    <location>
        <begin position="123"/>
        <end position="126"/>
    </location>
    <ligand>
        <name>glutathione</name>
        <dbReference type="ChEBI" id="CHEBI:57925"/>
    </ligand>
</feature>
<evidence type="ECO:0000313" key="6">
    <source>
        <dbReference type="Proteomes" id="UP000565441"/>
    </source>
</evidence>
<dbReference type="GO" id="GO:0004364">
    <property type="term" value="F:glutathione transferase activity"/>
    <property type="evidence" value="ECO:0007669"/>
    <property type="project" value="InterPro"/>
</dbReference>
<feature type="site" description="Lowers pKa of active site Cys" evidence="3">
    <location>
        <position position="294"/>
    </location>
</feature>
<feature type="site" description="Lowers pKa of active site Cys" evidence="3">
    <location>
        <position position="249"/>
    </location>
</feature>
<dbReference type="Gene3D" id="3.40.30.10">
    <property type="entry name" value="Glutaredoxin"/>
    <property type="match status" value="1"/>
</dbReference>
<dbReference type="SFLD" id="SFLDS00019">
    <property type="entry name" value="Glutathione_Transferase_(cytos"/>
    <property type="match status" value="1"/>
</dbReference>
<dbReference type="InterPro" id="IPR004045">
    <property type="entry name" value="Glutathione_S-Trfase_N"/>
</dbReference>
<dbReference type="Gene3D" id="1.20.1050.10">
    <property type="match status" value="1"/>
</dbReference>
<feature type="active site" description="Nucleophile" evidence="1">
    <location>
        <position position="54"/>
    </location>
</feature>
<evidence type="ECO:0000259" key="4">
    <source>
        <dbReference type="PROSITE" id="PS50405"/>
    </source>
</evidence>
<reference evidence="5 6" key="1">
    <citation type="journal article" date="2020" name="ISME J.">
        <title>Uncovering the hidden diversity of litter-decomposition mechanisms in mushroom-forming fungi.</title>
        <authorList>
            <person name="Floudas D."/>
            <person name="Bentzer J."/>
            <person name="Ahren D."/>
            <person name="Johansson T."/>
            <person name="Persson P."/>
            <person name="Tunlid A."/>
        </authorList>
    </citation>
    <scope>NUCLEOTIDE SEQUENCE [LARGE SCALE GENOMIC DNA]</scope>
    <source>
        <strain evidence="5 6">CBS 661.87</strain>
    </source>
</reference>
<dbReference type="SUPFAM" id="SSF47616">
    <property type="entry name" value="GST C-terminal domain-like"/>
    <property type="match status" value="1"/>
</dbReference>
<dbReference type="GO" id="GO:0005737">
    <property type="term" value="C:cytoplasm"/>
    <property type="evidence" value="ECO:0007669"/>
    <property type="project" value="TreeGrafter"/>
</dbReference>
<evidence type="ECO:0000256" key="3">
    <source>
        <dbReference type="PIRSR" id="PIRSR015753-3"/>
    </source>
</evidence>
<evidence type="ECO:0000256" key="1">
    <source>
        <dbReference type="PIRSR" id="PIRSR015753-1"/>
    </source>
</evidence>
<feature type="binding site" evidence="2">
    <location>
        <position position="87"/>
    </location>
    <ligand>
        <name>glutathione</name>
        <dbReference type="ChEBI" id="CHEBI:57925"/>
    </ligand>
</feature>
<dbReference type="SFLD" id="SFLDG01206">
    <property type="entry name" value="Xi.1"/>
    <property type="match status" value="1"/>
</dbReference>
<dbReference type="Pfam" id="PF13410">
    <property type="entry name" value="GST_C_2"/>
    <property type="match status" value="1"/>
</dbReference>
<proteinExistence type="predicted"/>
<feature type="active site" description="Proton donor/acceptor" evidence="1">
    <location>
        <position position="191"/>
    </location>
</feature>